<dbReference type="OrthoDB" id="9770036at2"/>
<evidence type="ECO:0000259" key="9">
    <source>
        <dbReference type="Pfam" id="PF12704"/>
    </source>
</evidence>
<dbReference type="GO" id="GO:0005886">
    <property type="term" value="C:plasma membrane"/>
    <property type="evidence" value="ECO:0007669"/>
    <property type="project" value="UniProtKB-SubCell"/>
</dbReference>
<keyword evidence="3 7" id="KW-0812">Transmembrane</keyword>
<dbReference type="InterPro" id="IPR025857">
    <property type="entry name" value="MacB_PCD"/>
</dbReference>
<evidence type="ECO:0000256" key="6">
    <source>
        <dbReference type="ARBA" id="ARBA00038076"/>
    </source>
</evidence>
<evidence type="ECO:0000256" key="2">
    <source>
        <dbReference type="ARBA" id="ARBA00022475"/>
    </source>
</evidence>
<evidence type="ECO:0000256" key="4">
    <source>
        <dbReference type="ARBA" id="ARBA00022989"/>
    </source>
</evidence>
<evidence type="ECO:0000313" key="10">
    <source>
        <dbReference type="EMBL" id="PKU21453.1"/>
    </source>
</evidence>
<dbReference type="PANTHER" id="PTHR30572">
    <property type="entry name" value="MEMBRANE COMPONENT OF TRANSPORTER-RELATED"/>
    <property type="match status" value="1"/>
</dbReference>
<keyword evidence="5 7" id="KW-0472">Membrane</keyword>
<name>A0A2N3PM22_9PROT</name>
<feature type="transmembrane region" description="Helical" evidence="7">
    <location>
        <begin position="344"/>
        <end position="365"/>
    </location>
</feature>
<proteinExistence type="inferred from homology"/>
<reference evidence="11" key="1">
    <citation type="submission" date="2017-12" db="EMBL/GenBank/DDBJ databases">
        <title>Draft genome sequence of Telmatospirillum siberiense 26-4b1T, an acidotolerant peatland alphaproteobacterium potentially involved in sulfur cycling.</title>
        <authorList>
            <person name="Hausmann B."/>
            <person name="Pjevac P."/>
            <person name="Schreck K."/>
            <person name="Herbold C.W."/>
            <person name="Daims H."/>
            <person name="Wagner M."/>
            <person name="Pester M."/>
            <person name="Loy A."/>
        </authorList>
    </citation>
    <scope>NUCLEOTIDE SEQUENCE [LARGE SCALE GENOMIC DNA]</scope>
    <source>
        <strain evidence="11">26-4b1</strain>
    </source>
</reference>
<dbReference type="Proteomes" id="UP000233293">
    <property type="component" value="Unassembled WGS sequence"/>
</dbReference>
<comment type="subcellular location">
    <subcellularLocation>
        <location evidence="1">Cell membrane</location>
        <topology evidence="1">Multi-pass membrane protein</topology>
    </subcellularLocation>
</comment>
<evidence type="ECO:0000256" key="5">
    <source>
        <dbReference type="ARBA" id="ARBA00023136"/>
    </source>
</evidence>
<dbReference type="Pfam" id="PF02687">
    <property type="entry name" value="FtsX"/>
    <property type="match status" value="1"/>
</dbReference>
<sequence length="380" mass="39857">MFSMLVFRSLTVRGSRIGIALGAILVGAAVVSALTSLYFDISIKMSEELRAFGANVIVTPRSAGQTGGEGTHGIAAETLRAAIGALPQGKIVGASPFLYGVVRLDVANAVLAGVDFQGLRAISPYWQVEGSWVTADFDDRNVMVGRRIAQTMQMKIGSPVTIINRDRTHQVQVRVKGIVDTGGAEDDQVFVNLPLAQRLLDRPDQADLAMLSVIARGGEADALAADLARRFPDIEVRPIRKVSQADGKILDKIEGLMALVATVVLIITILCVNATLTAMVAARTPQIGLQKAIGAGNGSIVAQFMAETTVICVVAVALGLGVGFALAQVLGQAVFGAWVTFRPVVVPLTFGLSFAAALIAAVLPVRGAVRIVPARVLKGE</sequence>
<keyword evidence="4 7" id="KW-1133">Transmembrane helix</keyword>
<evidence type="ECO:0000259" key="8">
    <source>
        <dbReference type="Pfam" id="PF02687"/>
    </source>
</evidence>
<evidence type="ECO:0000256" key="1">
    <source>
        <dbReference type="ARBA" id="ARBA00004651"/>
    </source>
</evidence>
<accession>A0A2N3PM22</accession>
<protein>
    <submittedName>
        <fullName evidence="10">ABC transporter permease</fullName>
    </submittedName>
</protein>
<dbReference type="GO" id="GO:0022857">
    <property type="term" value="F:transmembrane transporter activity"/>
    <property type="evidence" value="ECO:0007669"/>
    <property type="project" value="TreeGrafter"/>
</dbReference>
<dbReference type="PANTHER" id="PTHR30572:SF4">
    <property type="entry name" value="ABC TRANSPORTER PERMEASE YTRF"/>
    <property type="match status" value="1"/>
</dbReference>
<comment type="similarity">
    <text evidence="6">Belongs to the ABC-4 integral membrane protein family.</text>
</comment>
<dbReference type="EMBL" id="PIUM01000059">
    <property type="protein sequence ID" value="PKU21453.1"/>
    <property type="molecule type" value="Genomic_DNA"/>
</dbReference>
<evidence type="ECO:0000256" key="7">
    <source>
        <dbReference type="SAM" id="Phobius"/>
    </source>
</evidence>
<feature type="domain" description="ABC3 transporter permease C-terminal" evidence="8">
    <location>
        <begin position="259"/>
        <end position="371"/>
    </location>
</feature>
<feature type="transmembrane region" description="Helical" evidence="7">
    <location>
        <begin position="310"/>
        <end position="338"/>
    </location>
</feature>
<feature type="domain" description="MacB-like periplasmic core" evidence="9">
    <location>
        <begin position="19"/>
        <end position="227"/>
    </location>
</feature>
<organism evidence="10 11">
    <name type="scientific">Telmatospirillum siberiense</name>
    <dbReference type="NCBI Taxonomy" id="382514"/>
    <lineage>
        <taxon>Bacteria</taxon>
        <taxon>Pseudomonadati</taxon>
        <taxon>Pseudomonadota</taxon>
        <taxon>Alphaproteobacteria</taxon>
        <taxon>Rhodospirillales</taxon>
        <taxon>Rhodospirillaceae</taxon>
        <taxon>Telmatospirillum</taxon>
    </lineage>
</organism>
<evidence type="ECO:0000256" key="3">
    <source>
        <dbReference type="ARBA" id="ARBA00022692"/>
    </source>
</evidence>
<dbReference type="AlphaFoldDB" id="A0A2N3PM22"/>
<keyword evidence="11" id="KW-1185">Reference proteome</keyword>
<gene>
    <name evidence="10" type="ORF">CWS72_26670</name>
</gene>
<dbReference type="InterPro" id="IPR003838">
    <property type="entry name" value="ABC3_permease_C"/>
</dbReference>
<comment type="caution">
    <text evidence="10">The sequence shown here is derived from an EMBL/GenBank/DDBJ whole genome shotgun (WGS) entry which is preliminary data.</text>
</comment>
<dbReference type="InterPro" id="IPR050250">
    <property type="entry name" value="Macrolide_Exporter_MacB"/>
</dbReference>
<keyword evidence="2" id="KW-1003">Cell membrane</keyword>
<dbReference type="Pfam" id="PF12704">
    <property type="entry name" value="MacB_PCD"/>
    <property type="match status" value="1"/>
</dbReference>
<feature type="transmembrane region" description="Helical" evidence="7">
    <location>
        <begin position="256"/>
        <end position="281"/>
    </location>
</feature>
<evidence type="ECO:0000313" key="11">
    <source>
        <dbReference type="Proteomes" id="UP000233293"/>
    </source>
</evidence>